<protein>
    <submittedName>
        <fullName evidence="1">Uncharacterized protein</fullName>
    </submittedName>
</protein>
<reference evidence="2" key="1">
    <citation type="journal article" date="2019" name="Int. J. Syst. Evol. Microbiol.">
        <title>The Global Catalogue of Microorganisms (GCM) 10K type strain sequencing project: providing services to taxonomists for standard genome sequencing and annotation.</title>
        <authorList>
            <consortium name="The Broad Institute Genomics Platform"/>
            <consortium name="The Broad Institute Genome Sequencing Center for Infectious Disease"/>
            <person name="Wu L."/>
            <person name="Ma J."/>
        </authorList>
    </citation>
    <scope>NUCLEOTIDE SEQUENCE [LARGE SCALE GENOMIC DNA]</scope>
    <source>
        <strain evidence="2">JCM 15089</strain>
    </source>
</reference>
<gene>
    <name evidence="1" type="ORF">GCM10008942_25970</name>
</gene>
<name>A0ABP3PX00_9PROT</name>
<proteinExistence type="predicted"/>
<evidence type="ECO:0000313" key="2">
    <source>
        <dbReference type="Proteomes" id="UP001499951"/>
    </source>
</evidence>
<comment type="caution">
    <text evidence="1">The sequence shown here is derived from an EMBL/GenBank/DDBJ whole genome shotgun (WGS) entry which is preliminary data.</text>
</comment>
<organism evidence="1 2">
    <name type="scientific">Rhizomicrobium electricum</name>
    <dbReference type="NCBI Taxonomy" id="480070"/>
    <lineage>
        <taxon>Bacteria</taxon>
        <taxon>Pseudomonadati</taxon>
        <taxon>Pseudomonadota</taxon>
        <taxon>Alphaproteobacteria</taxon>
        <taxon>Micropepsales</taxon>
        <taxon>Micropepsaceae</taxon>
        <taxon>Rhizomicrobium</taxon>
    </lineage>
</organism>
<accession>A0ABP3PX00</accession>
<evidence type="ECO:0000313" key="1">
    <source>
        <dbReference type="EMBL" id="GAA0575952.1"/>
    </source>
</evidence>
<dbReference type="RefSeq" id="WP_166936625.1">
    <property type="nucleotide sequence ID" value="NZ_BAAADD010000007.1"/>
</dbReference>
<keyword evidence="2" id="KW-1185">Reference proteome</keyword>
<dbReference type="Proteomes" id="UP001499951">
    <property type="component" value="Unassembled WGS sequence"/>
</dbReference>
<sequence>MRLKTSPVRAVLSAILALVFFVAVLPGAMAMPAPQTAMTHGMDCEHATSPCDHMKPMKAPASPCKNMQVCAGMLGCFGLAALVHDTVMPLVATAHERVPDGHRTLAGLSAPPDDRPPIV</sequence>
<dbReference type="EMBL" id="BAAADD010000007">
    <property type="protein sequence ID" value="GAA0575952.1"/>
    <property type="molecule type" value="Genomic_DNA"/>
</dbReference>